<dbReference type="Proteomes" id="UP000003254">
    <property type="component" value="Unassembled WGS sequence"/>
</dbReference>
<dbReference type="RefSeq" id="WP_005612873.1">
    <property type="nucleotide sequence ID" value="NZ_CP102292.1"/>
</dbReference>
<dbReference type="EMBL" id="ABOU02000050">
    <property type="protein sequence ID" value="EDY31855.1"/>
    <property type="molecule type" value="Genomic_DNA"/>
</dbReference>
<dbReference type="AlphaFoldDB" id="B5CSP1"/>
<name>B5CSP1_9FIRM</name>
<proteinExistence type="predicted"/>
<protein>
    <submittedName>
        <fullName evidence="1">Uncharacterized protein</fullName>
    </submittedName>
</protein>
<sequence>MILYHVTLFNKPTQEILIPRIPGDTSIGEEVKTNRICLAPSIIQCLRALEIYKYFQEDTLDVKVYKIVVDENDEQLISWEQLYLNGLVDDAALTHEYWYKSKLIPVEYNEYRISECVKKRYIIIPSKEKMRIKEIIETMGVCFDRLEKYNAFQIMNEWLPRQSETFQEQVKKKLTHKVEEYTEGSAEIYKKIFGNIPERFREEKDFREIEYLEKCKIEYIT</sequence>
<keyword evidence="2" id="KW-1185">Reference proteome</keyword>
<reference evidence="1 2" key="1">
    <citation type="submission" date="2008-08" db="EMBL/GenBank/DDBJ databases">
        <title>Draft genome sequence of Ruminococcus lactaris ATCC 29176.</title>
        <authorList>
            <person name="Sudarsanam P."/>
            <person name="Ley R."/>
            <person name="Guruge J."/>
            <person name="Turnbaugh P.J."/>
            <person name="Mahowald M."/>
            <person name="Liep D."/>
            <person name="Gordon J."/>
        </authorList>
    </citation>
    <scope>NUCLEOTIDE SEQUENCE [LARGE SCALE GENOMIC DNA]</scope>
    <source>
        <strain evidence="1 2">ATCC 29176</strain>
    </source>
</reference>
<dbReference type="HOGENOM" id="CLU_1249873_0_0_9"/>
<evidence type="ECO:0000313" key="2">
    <source>
        <dbReference type="Proteomes" id="UP000003254"/>
    </source>
</evidence>
<evidence type="ECO:0000313" key="1">
    <source>
        <dbReference type="EMBL" id="EDY31855.1"/>
    </source>
</evidence>
<organism evidence="1 2">
    <name type="scientific">[Ruminococcus] lactaris ATCC 29176</name>
    <dbReference type="NCBI Taxonomy" id="471875"/>
    <lineage>
        <taxon>Bacteria</taxon>
        <taxon>Bacillati</taxon>
        <taxon>Bacillota</taxon>
        <taxon>Clostridia</taxon>
        <taxon>Lachnospirales</taxon>
        <taxon>Lachnospiraceae</taxon>
        <taxon>Mediterraneibacter</taxon>
    </lineage>
</organism>
<dbReference type="GeneID" id="77334576"/>
<comment type="caution">
    <text evidence="1">The sequence shown here is derived from an EMBL/GenBank/DDBJ whole genome shotgun (WGS) entry which is preliminary data.</text>
</comment>
<gene>
    <name evidence="1" type="ORF">RUMLAC_02502</name>
</gene>
<accession>B5CSP1</accession>
<reference evidence="1 2" key="2">
    <citation type="submission" date="2008-08" db="EMBL/GenBank/DDBJ databases">
        <authorList>
            <person name="Fulton L."/>
            <person name="Clifton S."/>
            <person name="Fulton B."/>
            <person name="Xu J."/>
            <person name="Minx P."/>
            <person name="Pepin K.H."/>
            <person name="Johnson M."/>
            <person name="Bhonagiri V."/>
            <person name="Nash W.E."/>
            <person name="Mardis E.R."/>
            <person name="Wilson R.K."/>
        </authorList>
    </citation>
    <scope>NUCLEOTIDE SEQUENCE [LARGE SCALE GENOMIC DNA]</scope>
    <source>
        <strain evidence="1 2">ATCC 29176</strain>
    </source>
</reference>